<keyword evidence="10" id="KW-1185">Reference proteome</keyword>
<evidence type="ECO:0000256" key="2">
    <source>
        <dbReference type="ARBA" id="ARBA00022448"/>
    </source>
</evidence>
<evidence type="ECO:0000256" key="4">
    <source>
        <dbReference type="ARBA" id="ARBA00022692"/>
    </source>
</evidence>
<feature type="transmembrane region" description="Helical" evidence="7">
    <location>
        <begin position="72"/>
        <end position="94"/>
    </location>
</feature>
<evidence type="ECO:0000256" key="7">
    <source>
        <dbReference type="RuleBase" id="RU363032"/>
    </source>
</evidence>
<dbReference type="EMBL" id="BMPI01000093">
    <property type="protein sequence ID" value="GGM83631.1"/>
    <property type="molecule type" value="Genomic_DNA"/>
</dbReference>
<keyword evidence="3" id="KW-1003">Cell membrane</keyword>
<dbReference type="GO" id="GO:0005886">
    <property type="term" value="C:plasma membrane"/>
    <property type="evidence" value="ECO:0007669"/>
    <property type="project" value="UniProtKB-SubCell"/>
</dbReference>
<evidence type="ECO:0000259" key="8">
    <source>
        <dbReference type="PROSITE" id="PS50928"/>
    </source>
</evidence>
<feature type="transmembrane region" description="Helical" evidence="7">
    <location>
        <begin position="180"/>
        <end position="202"/>
    </location>
</feature>
<dbReference type="PANTHER" id="PTHR32243:SF18">
    <property type="entry name" value="INNER MEMBRANE ABC TRANSPORTER PERMEASE PROTEIN YCJP"/>
    <property type="match status" value="1"/>
</dbReference>
<gene>
    <name evidence="9" type="ORF">GCM10007977_101290</name>
</gene>
<dbReference type="InterPro" id="IPR035906">
    <property type="entry name" value="MetI-like_sf"/>
</dbReference>
<evidence type="ECO:0000256" key="1">
    <source>
        <dbReference type="ARBA" id="ARBA00004651"/>
    </source>
</evidence>
<evidence type="ECO:0000313" key="9">
    <source>
        <dbReference type="EMBL" id="GGM83631.1"/>
    </source>
</evidence>
<reference evidence="9" key="2">
    <citation type="submission" date="2020-09" db="EMBL/GenBank/DDBJ databases">
        <authorList>
            <person name="Sun Q."/>
            <person name="Ohkuma M."/>
        </authorList>
    </citation>
    <scope>NUCLEOTIDE SEQUENCE</scope>
    <source>
        <strain evidence="9">JCM 19831</strain>
    </source>
</reference>
<dbReference type="InterPro" id="IPR050901">
    <property type="entry name" value="BP-dep_ABC_trans_perm"/>
</dbReference>
<sequence length="274" mass="30468">MTSLLRRGALFLLVAVIVVSSLFPFFWMLVTSVKPDSELFTRTPRFVVTSPTVERYTHLLDGNIPTQFRNSLIVAVATTALTGLIALLAGYALARYRLRTRHILTVVILVTQLLPQTILVIPLFTLFRNAGLLNTFQGLTLSHLALTVGLCTFMLRSFVVEIPFELEEAALVDGASRLRAVWSIVFPLAWPGLAASSVYAFITSWNELMFSATYMQRPEIETLPVALQQYFSSYYTDWGGVMAASVIFTIPVVIFFLVVQKRLMQGMASGAMKG</sequence>
<proteinExistence type="inferred from homology"/>
<organism evidence="9 10">
    <name type="scientific">Dactylosporangium sucinum</name>
    <dbReference type="NCBI Taxonomy" id="1424081"/>
    <lineage>
        <taxon>Bacteria</taxon>
        <taxon>Bacillati</taxon>
        <taxon>Actinomycetota</taxon>
        <taxon>Actinomycetes</taxon>
        <taxon>Micromonosporales</taxon>
        <taxon>Micromonosporaceae</taxon>
        <taxon>Dactylosporangium</taxon>
    </lineage>
</organism>
<reference evidence="9" key="1">
    <citation type="journal article" date="2014" name="Int. J. Syst. Evol. Microbiol.">
        <title>Complete genome sequence of Corynebacterium casei LMG S-19264T (=DSM 44701T), isolated from a smear-ripened cheese.</title>
        <authorList>
            <consortium name="US DOE Joint Genome Institute (JGI-PGF)"/>
            <person name="Walter F."/>
            <person name="Albersmeier A."/>
            <person name="Kalinowski J."/>
            <person name="Ruckert C."/>
        </authorList>
    </citation>
    <scope>NUCLEOTIDE SEQUENCE</scope>
    <source>
        <strain evidence="9">JCM 19831</strain>
    </source>
</reference>
<evidence type="ECO:0000256" key="3">
    <source>
        <dbReference type="ARBA" id="ARBA00022475"/>
    </source>
</evidence>
<dbReference type="GO" id="GO:0055085">
    <property type="term" value="P:transmembrane transport"/>
    <property type="evidence" value="ECO:0007669"/>
    <property type="project" value="InterPro"/>
</dbReference>
<keyword evidence="5 7" id="KW-1133">Transmembrane helix</keyword>
<dbReference type="PANTHER" id="PTHR32243">
    <property type="entry name" value="MALTOSE TRANSPORT SYSTEM PERMEASE-RELATED"/>
    <property type="match status" value="1"/>
</dbReference>
<dbReference type="RefSeq" id="WP_190257272.1">
    <property type="nucleotide sequence ID" value="NZ_BMPI01000093.1"/>
</dbReference>
<name>A0A917X717_9ACTN</name>
<dbReference type="CDD" id="cd06261">
    <property type="entry name" value="TM_PBP2"/>
    <property type="match status" value="1"/>
</dbReference>
<comment type="caution">
    <text evidence="9">The sequence shown here is derived from an EMBL/GenBank/DDBJ whole genome shotgun (WGS) entry which is preliminary data.</text>
</comment>
<comment type="subcellular location">
    <subcellularLocation>
        <location evidence="1 7">Cell membrane</location>
        <topology evidence="1 7">Multi-pass membrane protein</topology>
    </subcellularLocation>
</comment>
<dbReference type="Pfam" id="PF00528">
    <property type="entry name" value="BPD_transp_1"/>
    <property type="match status" value="1"/>
</dbReference>
<dbReference type="Proteomes" id="UP000642070">
    <property type="component" value="Unassembled WGS sequence"/>
</dbReference>
<feature type="transmembrane region" description="Helical" evidence="7">
    <location>
        <begin position="139"/>
        <end position="159"/>
    </location>
</feature>
<feature type="transmembrane region" description="Helical" evidence="7">
    <location>
        <begin position="238"/>
        <end position="259"/>
    </location>
</feature>
<comment type="similarity">
    <text evidence="7">Belongs to the binding-protein-dependent transport system permease family.</text>
</comment>
<protein>
    <submittedName>
        <fullName evidence="9">Sugar ABC transporter permease</fullName>
    </submittedName>
</protein>
<dbReference type="PROSITE" id="PS50928">
    <property type="entry name" value="ABC_TM1"/>
    <property type="match status" value="1"/>
</dbReference>
<dbReference type="SUPFAM" id="SSF161098">
    <property type="entry name" value="MetI-like"/>
    <property type="match status" value="1"/>
</dbReference>
<evidence type="ECO:0000256" key="5">
    <source>
        <dbReference type="ARBA" id="ARBA00022989"/>
    </source>
</evidence>
<feature type="transmembrane region" description="Helical" evidence="7">
    <location>
        <begin position="9"/>
        <end position="30"/>
    </location>
</feature>
<feature type="domain" description="ABC transmembrane type-1" evidence="8">
    <location>
        <begin position="68"/>
        <end position="259"/>
    </location>
</feature>
<dbReference type="InterPro" id="IPR000515">
    <property type="entry name" value="MetI-like"/>
</dbReference>
<accession>A0A917X717</accession>
<feature type="transmembrane region" description="Helical" evidence="7">
    <location>
        <begin position="106"/>
        <end position="127"/>
    </location>
</feature>
<evidence type="ECO:0000256" key="6">
    <source>
        <dbReference type="ARBA" id="ARBA00023136"/>
    </source>
</evidence>
<dbReference type="Gene3D" id="1.10.3720.10">
    <property type="entry name" value="MetI-like"/>
    <property type="match status" value="1"/>
</dbReference>
<evidence type="ECO:0000313" key="10">
    <source>
        <dbReference type="Proteomes" id="UP000642070"/>
    </source>
</evidence>
<keyword evidence="2 7" id="KW-0813">Transport</keyword>
<keyword evidence="4 7" id="KW-0812">Transmembrane</keyword>
<dbReference type="AlphaFoldDB" id="A0A917X717"/>
<keyword evidence="6 7" id="KW-0472">Membrane</keyword>